<feature type="non-terminal residue" evidence="1">
    <location>
        <position position="1"/>
    </location>
</feature>
<keyword evidence="2" id="KW-1185">Reference proteome</keyword>
<reference evidence="2" key="1">
    <citation type="submission" date="2017-03" db="EMBL/GenBank/DDBJ databases">
        <title>Phytopthora megakarya and P. palmivora, two closely related causual agents of cacao black pod achieved similar genome size and gene model numbers by different mechanisms.</title>
        <authorList>
            <person name="Ali S."/>
            <person name="Shao J."/>
            <person name="Larry D.J."/>
            <person name="Kronmiller B."/>
            <person name="Shen D."/>
            <person name="Strem M.D."/>
            <person name="Melnick R.L."/>
            <person name="Guiltinan M.J."/>
            <person name="Tyler B.M."/>
            <person name="Meinhardt L.W."/>
            <person name="Bailey B.A."/>
        </authorList>
    </citation>
    <scope>NUCLEOTIDE SEQUENCE [LARGE SCALE GENOMIC DNA]</scope>
    <source>
        <strain evidence="2">zdho120</strain>
    </source>
</reference>
<dbReference type="Proteomes" id="UP000198211">
    <property type="component" value="Unassembled WGS sequence"/>
</dbReference>
<name>A0A225VH42_9STRA</name>
<accession>A0A225VH42</accession>
<comment type="caution">
    <text evidence="1">The sequence shown here is derived from an EMBL/GenBank/DDBJ whole genome shotgun (WGS) entry which is preliminary data.</text>
</comment>
<dbReference type="EMBL" id="NBNE01004808">
    <property type="protein sequence ID" value="OWZ04723.1"/>
    <property type="molecule type" value="Genomic_DNA"/>
</dbReference>
<protein>
    <submittedName>
        <fullName evidence="1">Uncharacterized protein</fullName>
    </submittedName>
</protein>
<proteinExistence type="predicted"/>
<dbReference type="OrthoDB" id="94424at2759"/>
<sequence>SYETSYFCSTCSRVKNGRVTLCNKPRRLERGISLTCDQVWHQSWKNGMAIPPDLQHKIRFVSKRRPEVVSEDLGE</sequence>
<dbReference type="STRING" id="4795.A0A225VH42"/>
<organism evidence="1 2">
    <name type="scientific">Phytophthora megakarya</name>
    <dbReference type="NCBI Taxonomy" id="4795"/>
    <lineage>
        <taxon>Eukaryota</taxon>
        <taxon>Sar</taxon>
        <taxon>Stramenopiles</taxon>
        <taxon>Oomycota</taxon>
        <taxon>Peronosporomycetes</taxon>
        <taxon>Peronosporales</taxon>
        <taxon>Peronosporaceae</taxon>
        <taxon>Phytophthora</taxon>
    </lineage>
</organism>
<dbReference type="AlphaFoldDB" id="A0A225VH42"/>
<evidence type="ECO:0000313" key="2">
    <source>
        <dbReference type="Proteomes" id="UP000198211"/>
    </source>
</evidence>
<gene>
    <name evidence="1" type="ORF">PHMEG_00023329</name>
</gene>
<evidence type="ECO:0000313" key="1">
    <source>
        <dbReference type="EMBL" id="OWZ04723.1"/>
    </source>
</evidence>